<proteinExistence type="predicted"/>
<dbReference type="EMBL" id="KN881725">
    <property type="protein sequence ID" value="KIY49151.1"/>
    <property type="molecule type" value="Genomic_DNA"/>
</dbReference>
<keyword evidence="3" id="KW-1185">Reference proteome</keyword>
<accession>A0A0D7AGY5</accession>
<name>A0A0D7AGY5_9AGAR</name>
<evidence type="ECO:0000313" key="3">
    <source>
        <dbReference type="Proteomes" id="UP000054144"/>
    </source>
</evidence>
<sequence length="130" mass="13260">MARGIDAIALDMGFDGWQPDQAAPAYTAARHHLMARNFTPDTASFYQPSGTAYPSASASFSTVSFSASVSGYFPTASGSFVAPTVSASAGVTSASGDDDCDETNSAEPDYTATSTASVGTSRDTGSDDDE</sequence>
<dbReference type="Proteomes" id="UP000054144">
    <property type="component" value="Unassembled WGS sequence"/>
</dbReference>
<evidence type="ECO:0000256" key="1">
    <source>
        <dbReference type="SAM" id="MobiDB-lite"/>
    </source>
</evidence>
<evidence type="ECO:0000313" key="2">
    <source>
        <dbReference type="EMBL" id="KIY49151.1"/>
    </source>
</evidence>
<feature type="region of interest" description="Disordered" evidence="1">
    <location>
        <begin position="89"/>
        <end position="130"/>
    </location>
</feature>
<gene>
    <name evidence="2" type="ORF">FISHEDRAFT_72915</name>
</gene>
<feature type="compositionally biased region" description="Polar residues" evidence="1">
    <location>
        <begin position="105"/>
        <end position="123"/>
    </location>
</feature>
<dbReference type="AlphaFoldDB" id="A0A0D7AGY5"/>
<reference evidence="2 3" key="1">
    <citation type="journal article" date="2015" name="Fungal Genet. Biol.">
        <title>Evolution of novel wood decay mechanisms in Agaricales revealed by the genome sequences of Fistulina hepatica and Cylindrobasidium torrendii.</title>
        <authorList>
            <person name="Floudas D."/>
            <person name="Held B.W."/>
            <person name="Riley R."/>
            <person name="Nagy L.G."/>
            <person name="Koehler G."/>
            <person name="Ransdell A.S."/>
            <person name="Younus H."/>
            <person name="Chow J."/>
            <person name="Chiniquy J."/>
            <person name="Lipzen A."/>
            <person name="Tritt A."/>
            <person name="Sun H."/>
            <person name="Haridas S."/>
            <person name="LaButti K."/>
            <person name="Ohm R.A."/>
            <person name="Kues U."/>
            <person name="Blanchette R.A."/>
            <person name="Grigoriev I.V."/>
            <person name="Minto R.E."/>
            <person name="Hibbett D.S."/>
        </authorList>
    </citation>
    <scope>NUCLEOTIDE SEQUENCE [LARGE SCALE GENOMIC DNA]</scope>
    <source>
        <strain evidence="2 3">ATCC 64428</strain>
    </source>
</reference>
<protein>
    <submittedName>
        <fullName evidence="2">Uncharacterized protein</fullName>
    </submittedName>
</protein>
<organism evidence="2 3">
    <name type="scientific">Fistulina hepatica ATCC 64428</name>
    <dbReference type="NCBI Taxonomy" id="1128425"/>
    <lineage>
        <taxon>Eukaryota</taxon>
        <taxon>Fungi</taxon>
        <taxon>Dikarya</taxon>
        <taxon>Basidiomycota</taxon>
        <taxon>Agaricomycotina</taxon>
        <taxon>Agaricomycetes</taxon>
        <taxon>Agaricomycetidae</taxon>
        <taxon>Agaricales</taxon>
        <taxon>Fistulinaceae</taxon>
        <taxon>Fistulina</taxon>
    </lineage>
</organism>